<dbReference type="SUPFAM" id="SSF81383">
    <property type="entry name" value="F-box domain"/>
    <property type="match status" value="1"/>
</dbReference>
<gene>
    <name evidence="4" type="primary">LOC120265758</name>
</gene>
<dbReference type="PANTHER" id="PTHR31482">
    <property type="entry name" value="ESTS AU081301(E20138)"/>
    <property type="match status" value="1"/>
</dbReference>
<keyword evidence="1" id="KW-0732">Signal</keyword>
<proteinExistence type="predicted"/>
<dbReference type="PROSITE" id="PS50181">
    <property type="entry name" value="FBOX"/>
    <property type="match status" value="1"/>
</dbReference>
<evidence type="ECO:0000313" key="3">
    <source>
        <dbReference type="Proteomes" id="UP001515500"/>
    </source>
</evidence>
<dbReference type="Pfam" id="PF00646">
    <property type="entry name" value="F-box"/>
    <property type="match status" value="1"/>
</dbReference>
<feature type="signal peptide" evidence="1">
    <location>
        <begin position="1"/>
        <end position="16"/>
    </location>
</feature>
<evidence type="ECO:0000256" key="1">
    <source>
        <dbReference type="SAM" id="SignalP"/>
    </source>
</evidence>
<feature type="chain" id="PRO_5044302494" evidence="1">
    <location>
        <begin position="17"/>
        <end position="385"/>
    </location>
</feature>
<dbReference type="RefSeq" id="XP_039129655.1">
    <property type="nucleotide sequence ID" value="XM_039273721.1"/>
</dbReference>
<dbReference type="AlphaFoldDB" id="A0AB40BQC4"/>
<sequence length="385" mass="44468">MLFLIISFLPFILILSKPFPLKSISLWMSEMFLCLVAHWFKEFKLIGSQSFGLSIRMSGKKKAGARVENVEESGEVSVLDLPELVLDSILGKLSPAGLSTMAGVCKSLRERCRSDHVWEMHMKRKWGRVIGAAAHREWQAYLALKNESLSKAKDQGFLGSLSCFWPLCWVKSRFDFGAKPLMNPLPDDSIMSWYLSIEKGKFWFPAQVYNREHGHVGFMLSCYDAQVCYDCHTDTFTARYPPHGRRTIPSEGGVQWERLRAPPVDTTAHELHISDYLNELRPGDHIEIQWRRNKEFPYGWWYGVVGHMESCNQTANHCQCHNSDTITLEFNQYSADSRWRRTIIDRNNHLEEGNETEGFYGGVRKLNSKDEIAIWKQLWPPEVLE</sequence>
<dbReference type="InterPro" id="IPR001810">
    <property type="entry name" value="F-box_dom"/>
</dbReference>
<evidence type="ECO:0000313" key="4">
    <source>
        <dbReference type="RefSeq" id="XP_039129655.1"/>
    </source>
</evidence>
<dbReference type="GeneID" id="120265758"/>
<dbReference type="InterPro" id="IPR036047">
    <property type="entry name" value="F-box-like_dom_sf"/>
</dbReference>
<organism evidence="3 4">
    <name type="scientific">Dioscorea cayennensis subsp. rotundata</name>
    <name type="common">White Guinea yam</name>
    <name type="synonym">Dioscorea rotundata</name>
    <dbReference type="NCBI Taxonomy" id="55577"/>
    <lineage>
        <taxon>Eukaryota</taxon>
        <taxon>Viridiplantae</taxon>
        <taxon>Streptophyta</taxon>
        <taxon>Embryophyta</taxon>
        <taxon>Tracheophyta</taxon>
        <taxon>Spermatophyta</taxon>
        <taxon>Magnoliopsida</taxon>
        <taxon>Liliopsida</taxon>
        <taxon>Dioscoreales</taxon>
        <taxon>Dioscoreaceae</taxon>
        <taxon>Dioscorea</taxon>
    </lineage>
</organism>
<evidence type="ECO:0000259" key="2">
    <source>
        <dbReference type="PROSITE" id="PS50181"/>
    </source>
</evidence>
<dbReference type="Proteomes" id="UP001515500">
    <property type="component" value="Chromosome 7"/>
</dbReference>
<dbReference type="Gene3D" id="1.20.1280.50">
    <property type="match status" value="1"/>
</dbReference>
<reference evidence="4" key="1">
    <citation type="submission" date="2025-08" db="UniProtKB">
        <authorList>
            <consortium name="RefSeq"/>
        </authorList>
    </citation>
    <scope>IDENTIFICATION</scope>
</reference>
<keyword evidence="3" id="KW-1185">Reference proteome</keyword>
<feature type="domain" description="F-box" evidence="2">
    <location>
        <begin position="75"/>
        <end position="121"/>
    </location>
</feature>
<name>A0AB40BQC4_DIOCR</name>
<accession>A0AB40BQC4</accession>
<protein>
    <submittedName>
        <fullName evidence="4">F-box protein At2g26850-like isoform X1</fullName>
    </submittedName>
</protein>
<dbReference type="PANTHER" id="PTHR31482:SF18">
    <property type="entry name" value="ESTS AU081301(E20138)"/>
    <property type="match status" value="1"/>
</dbReference>